<protein>
    <submittedName>
        <fullName evidence="3">Glycosyltransferase involved in cell wall biosynthesis</fullName>
    </submittedName>
</protein>
<feature type="domain" description="Glycosyl transferase family 1" evidence="1">
    <location>
        <begin position="203"/>
        <end position="344"/>
    </location>
</feature>
<gene>
    <name evidence="3" type="ORF">GGQ66_001304</name>
</gene>
<dbReference type="InterPro" id="IPR001296">
    <property type="entry name" value="Glyco_trans_1"/>
</dbReference>
<organism evidence="3 4">
    <name type="scientific">Allorhizobium borbori</name>
    <dbReference type="NCBI Taxonomy" id="485907"/>
    <lineage>
        <taxon>Bacteria</taxon>
        <taxon>Pseudomonadati</taxon>
        <taxon>Pseudomonadota</taxon>
        <taxon>Alphaproteobacteria</taxon>
        <taxon>Hyphomicrobiales</taxon>
        <taxon>Rhizobiaceae</taxon>
        <taxon>Rhizobium/Agrobacterium group</taxon>
        <taxon>Allorhizobium</taxon>
    </lineage>
</organism>
<evidence type="ECO:0000259" key="2">
    <source>
        <dbReference type="Pfam" id="PF13439"/>
    </source>
</evidence>
<comment type="caution">
    <text evidence="3">The sequence shown here is derived from an EMBL/GenBank/DDBJ whole genome shotgun (WGS) entry which is preliminary data.</text>
</comment>
<feature type="domain" description="Glycosyltransferase subfamily 4-like N-terminal" evidence="2">
    <location>
        <begin position="18"/>
        <end position="191"/>
    </location>
</feature>
<dbReference type="RefSeq" id="WP_183790659.1">
    <property type="nucleotide sequence ID" value="NZ_JACIDU010000004.1"/>
</dbReference>
<evidence type="ECO:0000313" key="4">
    <source>
        <dbReference type="Proteomes" id="UP000584824"/>
    </source>
</evidence>
<dbReference type="Proteomes" id="UP000584824">
    <property type="component" value="Unassembled WGS sequence"/>
</dbReference>
<reference evidence="3 4" key="1">
    <citation type="submission" date="2020-08" db="EMBL/GenBank/DDBJ databases">
        <title>Genomic Encyclopedia of Type Strains, Phase IV (KMG-IV): sequencing the most valuable type-strain genomes for metagenomic binning, comparative biology and taxonomic classification.</title>
        <authorList>
            <person name="Goeker M."/>
        </authorList>
    </citation>
    <scope>NUCLEOTIDE SEQUENCE [LARGE SCALE GENOMIC DNA]</scope>
    <source>
        <strain evidence="3 4">DSM 26385</strain>
    </source>
</reference>
<dbReference type="InterPro" id="IPR028098">
    <property type="entry name" value="Glyco_trans_4-like_N"/>
</dbReference>
<keyword evidence="3" id="KW-0808">Transferase</keyword>
<evidence type="ECO:0000313" key="3">
    <source>
        <dbReference type="EMBL" id="MBB4102761.1"/>
    </source>
</evidence>
<dbReference type="CDD" id="cd03801">
    <property type="entry name" value="GT4_PimA-like"/>
    <property type="match status" value="1"/>
</dbReference>
<dbReference type="PANTHER" id="PTHR12526:SF630">
    <property type="entry name" value="GLYCOSYLTRANSFERASE"/>
    <property type="match status" value="1"/>
</dbReference>
<dbReference type="Pfam" id="PF13439">
    <property type="entry name" value="Glyco_transf_4"/>
    <property type="match status" value="1"/>
</dbReference>
<keyword evidence="4" id="KW-1185">Reference proteome</keyword>
<accession>A0A7W6K065</accession>
<evidence type="ECO:0000259" key="1">
    <source>
        <dbReference type="Pfam" id="PF00534"/>
    </source>
</evidence>
<dbReference type="SUPFAM" id="SSF53756">
    <property type="entry name" value="UDP-Glycosyltransferase/glycogen phosphorylase"/>
    <property type="match status" value="1"/>
</dbReference>
<dbReference type="Gene3D" id="3.40.50.2000">
    <property type="entry name" value="Glycogen Phosphorylase B"/>
    <property type="match status" value="2"/>
</dbReference>
<sequence length="383" mass="42117">MTEEKPLRILHCLRAPAGGVFRHVRDLVDEHVAAGHQVGVLCDTKTDGEYEQKLLAELEPKLALGLIRTPIERSIKPSDLVALKKAYNHIKSLQPDVLHGHGAKGGVIARIIGSFLRVNRYRVARLYSPHGGSLHFRRASLKGQIILRAERFMERFTDRLVFVCDYEKNTYFSRVGEPRAKWRRIYNGISAAEFIPVEKVPEGVDLLYIGNLRDLKGPDVFIEAFLRAERIVGRPLNGLIVGNGPQRDEYAHRIGLLGLGSRLTLRPAMPAREAFALTDIVVVPSRNESLPYIVLEALAAGKSVIASRVGGIPEMLGADSQALVEPGSADALAAAMARALTEPEWKSSIMPSQDVLRASFSTSVMAGSMLDLYREALAEQSTG</sequence>
<dbReference type="GO" id="GO:0016757">
    <property type="term" value="F:glycosyltransferase activity"/>
    <property type="evidence" value="ECO:0007669"/>
    <property type="project" value="UniProtKB-ARBA"/>
</dbReference>
<dbReference type="Pfam" id="PF00534">
    <property type="entry name" value="Glycos_transf_1"/>
    <property type="match status" value="1"/>
</dbReference>
<name>A0A7W6K065_9HYPH</name>
<proteinExistence type="predicted"/>
<dbReference type="PANTHER" id="PTHR12526">
    <property type="entry name" value="GLYCOSYLTRANSFERASE"/>
    <property type="match status" value="1"/>
</dbReference>
<dbReference type="AlphaFoldDB" id="A0A7W6K065"/>
<dbReference type="EMBL" id="JACIDU010000004">
    <property type="protein sequence ID" value="MBB4102761.1"/>
    <property type="molecule type" value="Genomic_DNA"/>
</dbReference>